<evidence type="ECO:0000259" key="2">
    <source>
        <dbReference type="Pfam" id="PF00248"/>
    </source>
</evidence>
<feature type="domain" description="NADP-dependent oxidoreductase" evidence="2">
    <location>
        <begin position="15"/>
        <end position="317"/>
    </location>
</feature>
<dbReference type="PANTHER" id="PTHR43364:SF4">
    <property type="entry name" value="NAD(P)-LINKED OXIDOREDUCTASE SUPERFAMILY PROTEIN"/>
    <property type="match status" value="1"/>
</dbReference>
<dbReference type="InterPro" id="IPR023210">
    <property type="entry name" value="NADP_OxRdtase_dom"/>
</dbReference>
<dbReference type="InterPro" id="IPR050523">
    <property type="entry name" value="AKR_Detox_Biosynth"/>
</dbReference>
<name>A0A6J7A1Q4_9ZZZZ</name>
<dbReference type="InterPro" id="IPR018170">
    <property type="entry name" value="Aldo/ket_reductase_CS"/>
</dbReference>
<evidence type="ECO:0000313" key="6">
    <source>
        <dbReference type="EMBL" id="CAB4905117.1"/>
    </source>
</evidence>
<dbReference type="GO" id="GO:0016491">
    <property type="term" value="F:oxidoreductase activity"/>
    <property type="evidence" value="ECO:0007669"/>
    <property type="project" value="UniProtKB-KW"/>
</dbReference>
<evidence type="ECO:0000313" key="8">
    <source>
        <dbReference type="EMBL" id="CAB5024991.1"/>
    </source>
</evidence>
<dbReference type="Gene3D" id="3.20.20.100">
    <property type="entry name" value="NADP-dependent oxidoreductase domain"/>
    <property type="match status" value="1"/>
</dbReference>
<evidence type="ECO:0000313" key="5">
    <source>
        <dbReference type="EMBL" id="CAB4837664.1"/>
    </source>
</evidence>
<dbReference type="EMBL" id="CAFAHD010000073">
    <property type="protein sequence ID" value="CAB4837664.1"/>
    <property type="molecule type" value="Genomic_DNA"/>
</dbReference>
<dbReference type="EMBL" id="CAFBPT010000003">
    <property type="protein sequence ID" value="CAB5024991.1"/>
    <property type="molecule type" value="Genomic_DNA"/>
</dbReference>
<organism evidence="4">
    <name type="scientific">freshwater metagenome</name>
    <dbReference type="NCBI Taxonomy" id="449393"/>
    <lineage>
        <taxon>unclassified sequences</taxon>
        <taxon>metagenomes</taxon>
        <taxon>ecological metagenomes</taxon>
    </lineage>
</organism>
<dbReference type="AlphaFoldDB" id="A0A6J7A1Q4"/>
<evidence type="ECO:0000313" key="7">
    <source>
        <dbReference type="EMBL" id="CAB4966723.1"/>
    </source>
</evidence>
<evidence type="ECO:0000256" key="1">
    <source>
        <dbReference type="ARBA" id="ARBA00023002"/>
    </source>
</evidence>
<reference evidence="4" key="1">
    <citation type="submission" date="2020-05" db="EMBL/GenBank/DDBJ databases">
        <authorList>
            <person name="Chiriac C."/>
            <person name="Salcher M."/>
            <person name="Ghai R."/>
            <person name="Kavagutti S V."/>
        </authorList>
    </citation>
    <scope>NUCLEOTIDE SEQUENCE</scope>
</reference>
<dbReference type="GO" id="GO:0005829">
    <property type="term" value="C:cytosol"/>
    <property type="evidence" value="ECO:0007669"/>
    <property type="project" value="TreeGrafter"/>
</dbReference>
<dbReference type="PROSITE" id="PS00062">
    <property type="entry name" value="ALDOKETO_REDUCTASE_2"/>
    <property type="match status" value="1"/>
</dbReference>
<evidence type="ECO:0000313" key="4">
    <source>
        <dbReference type="EMBL" id="CAB4826528.1"/>
    </source>
</evidence>
<accession>A0A6J7A1Q4</accession>
<dbReference type="Pfam" id="PF00248">
    <property type="entry name" value="Aldo_ket_red"/>
    <property type="match status" value="1"/>
</dbReference>
<dbReference type="PRINTS" id="PR00069">
    <property type="entry name" value="ALDKETRDTASE"/>
</dbReference>
<dbReference type="SUPFAM" id="SSF51430">
    <property type="entry name" value="NAD(P)-linked oxidoreductase"/>
    <property type="match status" value="1"/>
</dbReference>
<keyword evidence="1" id="KW-0560">Oxidoreductase</keyword>
<protein>
    <submittedName>
        <fullName evidence="4">Unannotated protein</fullName>
    </submittedName>
</protein>
<dbReference type="InterPro" id="IPR036812">
    <property type="entry name" value="NAD(P)_OxRdtase_dom_sf"/>
</dbReference>
<evidence type="ECO:0000313" key="3">
    <source>
        <dbReference type="EMBL" id="CAB4715314.1"/>
    </source>
</evidence>
<dbReference type="EMBL" id="CAFBNU010000011">
    <property type="protein sequence ID" value="CAB4966723.1"/>
    <property type="molecule type" value="Genomic_DNA"/>
</dbReference>
<dbReference type="EMBL" id="CAFBMA010000024">
    <property type="protein sequence ID" value="CAB4905117.1"/>
    <property type="molecule type" value="Genomic_DNA"/>
</dbReference>
<gene>
    <name evidence="3" type="ORF">UFOPK2652_01060</name>
    <name evidence="4" type="ORF">UFOPK3128_01198</name>
    <name evidence="5" type="ORF">UFOPK3227_00686</name>
    <name evidence="6" type="ORF">UFOPK3511_01292</name>
    <name evidence="7" type="ORF">UFOPK3880_01031</name>
    <name evidence="8" type="ORF">UFOPK4146_00482</name>
</gene>
<dbReference type="EMBL" id="CAFAAZ010000014">
    <property type="protein sequence ID" value="CAB4826528.1"/>
    <property type="molecule type" value="Genomic_DNA"/>
</dbReference>
<proteinExistence type="predicted"/>
<sequence length="338" mass="37512">MKFAKFGTTDLLVSRIGFGMWPIGGTIKSGDYGVTDLDQSILAVQQALDLGISLFDAAPAYGNGLAEEVLGKGLKGRRKDAIISTKCGIYYDFEKEVWIRDSHKEAIIESAEQSLKRLQTDYIDIFLIHWPDDGTPPESAMEGLLELQKSGKAKYVGVSNFSIAQIDTYEKYGILHAQQVGYNIFDRRIEEKMLQKCEKSGMGVMGYGSLCHGLLTGVWDETFAFDKDDWRSQGDVFGLQLFTEKNLPTNIRVTQKLKKFAQELGLTLPQLSLAWVMHNPSIAVGLTGMSTKAEVLENVPAADVFLSNSDMLKIEEIMKEAAGTTQLHAYDFNAPKKD</sequence>
<dbReference type="CDD" id="cd19084">
    <property type="entry name" value="AKR_AKR11B1-like"/>
    <property type="match status" value="1"/>
</dbReference>
<dbReference type="PANTHER" id="PTHR43364">
    <property type="entry name" value="NADH-SPECIFIC METHYLGLYOXAL REDUCTASE-RELATED"/>
    <property type="match status" value="1"/>
</dbReference>
<dbReference type="EMBL" id="CAEZYD010000017">
    <property type="protein sequence ID" value="CAB4715314.1"/>
    <property type="molecule type" value="Genomic_DNA"/>
</dbReference>
<dbReference type="InterPro" id="IPR020471">
    <property type="entry name" value="AKR"/>
</dbReference>